<feature type="non-terminal residue" evidence="2">
    <location>
        <position position="62"/>
    </location>
</feature>
<dbReference type="OrthoDB" id="6252479at2759"/>
<accession>A0A8S4QQC5</accession>
<dbReference type="Pfam" id="PF24811">
    <property type="entry name" value="Ig_Shg"/>
    <property type="match status" value="1"/>
</dbReference>
<name>A0A8S4QQC5_9NEOP</name>
<dbReference type="EMBL" id="CAKXAJ010013728">
    <property type="protein sequence ID" value="CAH2216023.1"/>
    <property type="molecule type" value="Genomic_DNA"/>
</dbReference>
<dbReference type="InterPro" id="IPR056370">
    <property type="entry name" value="Shg-like_Ig-like"/>
</dbReference>
<reference evidence="2" key="1">
    <citation type="submission" date="2022-03" db="EMBL/GenBank/DDBJ databases">
        <authorList>
            <person name="Lindestad O."/>
        </authorList>
    </citation>
    <scope>NUCLEOTIDE SEQUENCE</scope>
</reference>
<evidence type="ECO:0000313" key="3">
    <source>
        <dbReference type="Proteomes" id="UP000838756"/>
    </source>
</evidence>
<proteinExistence type="predicted"/>
<dbReference type="AlphaFoldDB" id="A0A8S4QQC5"/>
<dbReference type="Proteomes" id="UP000838756">
    <property type="component" value="Unassembled WGS sequence"/>
</dbReference>
<keyword evidence="3" id="KW-1185">Reference proteome</keyword>
<gene>
    <name evidence="2" type="primary">jg26400</name>
    <name evidence="2" type="ORF">PAEG_LOCUS4101</name>
</gene>
<protein>
    <submittedName>
        <fullName evidence="2">Jg26400 protein</fullName>
    </submittedName>
</protein>
<sequence>MVKIDECLIEKEQCEDSCRNVLMKNNVPLSVYTNTTSFVGVSARVESECTCDVEEPLICLNG</sequence>
<evidence type="ECO:0000259" key="1">
    <source>
        <dbReference type="Pfam" id="PF24811"/>
    </source>
</evidence>
<organism evidence="2 3">
    <name type="scientific">Pararge aegeria aegeria</name>
    <dbReference type="NCBI Taxonomy" id="348720"/>
    <lineage>
        <taxon>Eukaryota</taxon>
        <taxon>Metazoa</taxon>
        <taxon>Ecdysozoa</taxon>
        <taxon>Arthropoda</taxon>
        <taxon>Hexapoda</taxon>
        <taxon>Insecta</taxon>
        <taxon>Pterygota</taxon>
        <taxon>Neoptera</taxon>
        <taxon>Endopterygota</taxon>
        <taxon>Lepidoptera</taxon>
        <taxon>Glossata</taxon>
        <taxon>Ditrysia</taxon>
        <taxon>Papilionoidea</taxon>
        <taxon>Nymphalidae</taxon>
        <taxon>Satyrinae</taxon>
        <taxon>Satyrini</taxon>
        <taxon>Parargina</taxon>
        <taxon>Pararge</taxon>
    </lineage>
</organism>
<comment type="caution">
    <text evidence="2">The sequence shown here is derived from an EMBL/GenBank/DDBJ whole genome shotgun (WGS) entry which is preliminary data.</text>
</comment>
<evidence type="ECO:0000313" key="2">
    <source>
        <dbReference type="EMBL" id="CAH2216023.1"/>
    </source>
</evidence>
<feature type="domain" description="DE-cadherin-like Ig-like" evidence="1">
    <location>
        <begin position="1"/>
        <end position="44"/>
    </location>
</feature>